<protein>
    <submittedName>
        <fullName evidence="3">TRAP-type C4-dicarboxylate transport system substrate-binding protein</fullName>
    </submittedName>
</protein>
<dbReference type="InterPro" id="IPR018389">
    <property type="entry name" value="DctP_fam"/>
</dbReference>
<feature type="signal peptide" evidence="2">
    <location>
        <begin position="1"/>
        <end position="36"/>
    </location>
</feature>
<reference evidence="3 4" key="1">
    <citation type="submission" date="2020-08" db="EMBL/GenBank/DDBJ databases">
        <title>Genomic Encyclopedia of Type Strains, Phase IV (KMG-IV): sequencing the most valuable type-strain genomes for metagenomic binning, comparative biology and taxonomic classification.</title>
        <authorList>
            <person name="Goeker M."/>
        </authorList>
    </citation>
    <scope>NUCLEOTIDE SEQUENCE [LARGE SCALE GENOMIC DNA]</scope>
    <source>
        <strain evidence="3 4">DSM 28101</strain>
    </source>
</reference>
<sequence length="352" mass="37580">MTIVTTRRGMMVKTLLKFCRGAVVAAVALAGSSALAAETLTMSVWLPPAHPLVSDVLMPMVKEIETATDGDVTVKVLPAPLGPPGAHYDLAANGVADIVMGVQNYTAGRFRTSELAEMPFLGDDTVARSLAYWKVFNDTLSKANEYDRVKVLAVFTHGPGEAFSKEKPLTASDAFDGMKIRVGGGMAHDVAVAVGGVPIEGPASKAYELLSQGVADGLFFPFESVESFGLMPLMHKGMTVPGGLYSTSMFIVMNKAKWDRLSPKDQAAIESVTGEHLVTRAGEMWERVDDQAREAMKGKIDVSAATPEQMEFLHSRLDPLIEKKLADISEATGIDAKAAYAEMQAEIAAAAK</sequence>
<evidence type="ECO:0000313" key="4">
    <source>
        <dbReference type="Proteomes" id="UP000530571"/>
    </source>
</evidence>
<dbReference type="EMBL" id="JACIDZ010000007">
    <property type="protein sequence ID" value="MBB4122484.1"/>
    <property type="molecule type" value="Genomic_DNA"/>
</dbReference>
<dbReference type="NCBIfam" id="NF037995">
    <property type="entry name" value="TRAP_S1"/>
    <property type="match status" value="1"/>
</dbReference>
<dbReference type="PANTHER" id="PTHR33376:SF15">
    <property type="entry name" value="BLL6794 PROTEIN"/>
    <property type="match status" value="1"/>
</dbReference>
<evidence type="ECO:0000313" key="3">
    <source>
        <dbReference type="EMBL" id="MBB4122484.1"/>
    </source>
</evidence>
<gene>
    <name evidence="3" type="ORF">GGR30_002416</name>
</gene>
<dbReference type="RefSeq" id="WP_246413792.1">
    <property type="nucleotide sequence ID" value="NZ_JACIDZ010000007.1"/>
</dbReference>
<dbReference type="Proteomes" id="UP000530571">
    <property type="component" value="Unassembled WGS sequence"/>
</dbReference>
<accession>A0A7W6PBB8</accession>
<dbReference type="PANTHER" id="PTHR33376">
    <property type="match status" value="1"/>
</dbReference>
<proteinExistence type="predicted"/>
<comment type="caution">
    <text evidence="3">The sequence shown here is derived from an EMBL/GenBank/DDBJ whole genome shotgun (WGS) entry which is preliminary data.</text>
</comment>
<dbReference type="Gene3D" id="3.40.190.170">
    <property type="entry name" value="Bacterial extracellular solute-binding protein, family 7"/>
    <property type="match status" value="1"/>
</dbReference>
<evidence type="ECO:0000256" key="1">
    <source>
        <dbReference type="ARBA" id="ARBA00022729"/>
    </source>
</evidence>
<organism evidence="3 4">
    <name type="scientific">Martelella radicis</name>
    <dbReference type="NCBI Taxonomy" id="1397476"/>
    <lineage>
        <taxon>Bacteria</taxon>
        <taxon>Pseudomonadati</taxon>
        <taxon>Pseudomonadota</taxon>
        <taxon>Alphaproteobacteria</taxon>
        <taxon>Hyphomicrobiales</taxon>
        <taxon>Aurantimonadaceae</taxon>
        <taxon>Martelella</taxon>
    </lineage>
</organism>
<evidence type="ECO:0000256" key="2">
    <source>
        <dbReference type="SAM" id="SignalP"/>
    </source>
</evidence>
<feature type="chain" id="PRO_5031221769" evidence="2">
    <location>
        <begin position="37"/>
        <end position="352"/>
    </location>
</feature>
<name>A0A7W6PBB8_9HYPH</name>
<dbReference type="Pfam" id="PF03480">
    <property type="entry name" value="DctP"/>
    <property type="match status" value="1"/>
</dbReference>
<dbReference type="AlphaFoldDB" id="A0A7W6PBB8"/>
<dbReference type="GO" id="GO:0055085">
    <property type="term" value="P:transmembrane transport"/>
    <property type="evidence" value="ECO:0007669"/>
    <property type="project" value="InterPro"/>
</dbReference>
<keyword evidence="4" id="KW-1185">Reference proteome</keyword>
<dbReference type="InterPro" id="IPR038404">
    <property type="entry name" value="TRAP_DctP_sf"/>
</dbReference>
<keyword evidence="1 2" id="KW-0732">Signal</keyword>
<dbReference type="CDD" id="cd13665">
    <property type="entry name" value="PBP2_TRAP_Dctp3_4"/>
    <property type="match status" value="1"/>
</dbReference>